<evidence type="ECO:0000259" key="8">
    <source>
        <dbReference type="PROSITE" id="PS51900"/>
    </source>
</evidence>
<feature type="domain" description="Tyr recombinase" evidence="7">
    <location>
        <begin position="112"/>
        <end position="301"/>
    </location>
</feature>
<dbReference type="GO" id="GO:0003677">
    <property type="term" value="F:DNA binding"/>
    <property type="evidence" value="ECO:0007669"/>
    <property type="project" value="UniProtKB-UniRule"/>
</dbReference>
<sequence>MLKFLYILFYLAQQVKLVSYLEYCTYRKELDQKTVKAYRIDLNQYFTFVACEEPDKEKIEEYITELHKKYKQKTVKRKIASVKAYYSYLEENELIKESPFRKIKVKFKENLILPRIIPREEIEHLLNHMYGCLQQASETVYKYCLRDVAVIELFFATGARVYEISNIRAENVNLNTGLIQLMGKGAKERYVQIGSTSVLNILRKYYAENRAAIKKSGYFFVNGRGNRYTEQSIRLMLKKYTAQAGIERNITPHMFRHSFATYLIEEGVDISCVQRILGHSSIKTTQIYIHVAARKQAEILRDMHPRNNMKIIGAA</sequence>
<dbReference type="InterPro" id="IPR044068">
    <property type="entry name" value="CB"/>
</dbReference>
<keyword evidence="4 6" id="KW-0238">DNA-binding</keyword>
<dbReference type="EMBL" id="CYZN01000011">
    <property type="protein sequence ID" value="CUO13932.1"/>
    <property type="molecule type" value="Genomic_DNA"/>
</dbReference>
<dbReference type="InterPro" id="IPR010998">
    <property type="entry name" value="Integrase_recombinase_N"/>
</dbReference>
<proteinExistence type="inferred from homology"/>
<dbReference type="InterPro" id="IPR050090">
    <property type="entry name" value="Tyrosine_recombinase_XerCD"/>
</dbReference>
<evidence type="ECO:0000313" key="10">
    <source>
        <dbReference type="Proteomes" id="UP000095431"/>
    </source>
</evidence>
<feature type="domain" description="Core-binding (CB)" evidence="8">
    <location>
        <begin position="11"/>
        <end position="90"/>
    </location>
</feature>
<dbReference type="AlphaFoldDB" id="A0A174CKL9"/>
<comment type="similarity">
    <text evidence="2">Belongs to the 'phage' integrase family.</text>
</comment>
<dbReference type="InterPro" id="IPR013762">
    <property type="entry name" value="Integrase-like_cat_sf"/>
</dbReference>
<protein>
    <submittedName>
        <fullName evidence="9">Tyrosine recombinase XerC</fullName>
    </submittedName>
</protein>
<dbReference type="PROSITE" id="PS51898">
    <property type="entry name" value="TYR_RECOMBINASE"/>
    <property type="match status" value="1"/>
</dbReference>
<evidence type="ECO:0000256" key="3">
    <source>
        <dbReference type="ARBA" id="ARBA00022908"/>
    </source>
</evidence>
<evidence type="ECO:0000256" key="1">
    <source>
        <dbReference type="ARBA" id="ARBA00003283"/>
    </source>
</evidence>
<dbReference type="InterPro" id="IPR004107">
    <property type="entry name" value="Integrase_SAM-like_N"/>
</dbReference>
<dbReference type="Pfam" id="PF02899">
    <property type="entry name" value="Phage_int_SAM_1"/>
    <property type="match status" value="1"/>
</dbReference>
<evidence type="ECO:0000256" key="5">
    <source>
        <dbReference type="ARBA" id="ARBA00023172"/>
    </source>
</evidence>
<dbReference type="Pfam" id="PF00589">
    <property type="entry name" value="Phage_integrase"/>
    <property type="match status" value="1"/>
</dbReference>
<dbReference type="Gene3D" id="1.10.150.130">
    <property type="match status" value="1"/>
</dbReference>
<dbReference type="InterPro" id="IPR002104">
    <property type="entry name" value="Integrase_catalytic"/>
</dbReference>
<keyword evidence="3" id="KW-0229">DNA integration</keyword>
<dbReference type="PROSITE" id="PS51900">
    <property type="entry name" value="CB"/>
    <property type="match status" value="1"/>
</dbReference>
<dbReference type="PANTHER" id="PTHR30349:SF81">
    <property type="entry name" value="TYROSINE RECOMBINASE XERC"/>
    <property type="match status" value="1"/>
</dbReference>
<keyword evidence="5" id="KW-0233">DNA recombination</keyword>
<evidence type="ECO:0000256" key="2">
    <source>
        <dbReference type="ARBA" id="ARBA00008857"/>
    </source>
</evidence>
<gene>
    <name evidence="9" type="primary">xerC_1</name>
    <name evidence="9" type="ORF">ERS852478_01966</name>
</gene>
<name>A0A174CKL9_9FIRM</name>
<dbReference type="Proteomes" id="UP000095431">
    <property type="component" value="Unassembled WGS sequence"/>
</dbReference>
<reference evidence="9 10" key="1">
    <citation type="submission" date="2015-09" db="EMBL/GenBank/DDBJ databases">
        <authorList>
            <consortium name="Pathogen Informatics"/>
        </authorList>
    </citation>
    <scope>NUCLEOTIDE SEQUENCE [LARGE SCALE GENOMIC DNA]</scope>
    <source>
        <strain evidence="9 10">2789STDY5834863</strain>
    </source>
</reference>
<evidence type="ECO:0000256" key="4">
    <source>
        <dbReference type="ARBA" id="ARBA00023125"/>
    </source>
</evidence>
<evidence type="ECO:0000256" key="6">
    <source>
        <dbReference type="PROSITE-ProRule" id="PRU01248"/>
    </source>
</evidence>
<dbReference type="RefSeq" id="WP_330380949.1">
    <property type="nucleotide sequence ID" value="NZ_BTHH01000012.1"/>
</dbReference>
<accession>A0A174CKL9</accession>
<dbReference type="Gene3D" id="1.10.443.10">
    <property type="entry name" value="Intergrase catalytic core"/>
    <property type="match status" value="1"/>
</dbReference>
<dbReference type="GO" id="GO:0006310">
    <property type="term" value="P:DNA recombination"/>
    <property type="evidence" value="ECO:0007669"/>
    <property type="project" value="UniProtKB-KW"/>
</dbReference>
<evidence type="ECO:0000313" key="9">
    <source>
        <dbReference type="EMBL" id="CUO13932.1"/>
    </source>
</evidence>
<dbReference type="PANTHER" id="PTHR30349">
    <property type="entry name" value="PHAGE INTEGRASE-RELATED"/>
    <property type="match status" value="1"/>
</dbReference>
<evidence type="ECO:0000259" key="7">
    <source>
        <dbReference type="PROSITE" id="PS51898"/>
    </source>
</evidence>
<comment type="function">
    <text evidence="1">Site-specific tyrosine recombinase, which acts by catalyzing the cutting and rejoining of the recombining DNA molecules.</text>
</comment>
<dbReference type="SUPFAM" id="SSF56349">
    <property type="entry name" value="DNA breaking-rejoining enzymes"/>
    <property type="match status" value="1"/>
</dbReference>
<dbReference type="InterPro" id="IPR011010">
    <property type="entry name" value="DNA_brk_join_enz"/>
</dbReference>
<dbReference type="GO" id="GO:0015074">
    <property type="term" value="P:DNA integration"/>
    <property type="evidence" value="ECO:0007669"/>
    <property type="project" value="UniProtKB-KW"/>
</dbReference>
<organism evidence="9 10">
    <name type="scientific">Blautia wexlerae</name>
    <dbReference type="NCBI Taxonomy" id="418240"/>
    <lineage>
        <taxon>Bacteria</taxon>
        <taxon>Bacillati</taxon>
        <taxon>Bacillota</taxon>
        <taxon>Clostridia</taxon>
        <taxon>Lachnospirales</taxon>
        <taxon>Lachnospiraceae</taxon>
        <taxon>Blautia</taxon>
    </lineage>
</organism>